<dbReference type="InterPro" id="IPR001845">
    <property type="entry name" value="HTH_ArsR_DNA-bd_dom"/>
</dbReference>
<feature type="domain" description="HTH arsR-type" evidence="1">
    <location>
        <begin position="11"/>
        <end position="118"/>
    </location>
</feature>
<dbReference type="STRING" id="446470.Snas_4924"/>
<dbReference type="OrthoDB" id="7945987at2"/>
<dbReference type="InterPro" id="IPR036390">
    <property type="entry name" value="WH_DNA-bd_sf"/>
</dbReference>
<evidence type="ECO:0000259" key="1">
    <source>
        <dbReference type="SMART" id="SM00418"/>
    </source>
</evidence>
<dbReference type="RefSeq" id="WP_013020136.1">
    <property type="nucleotide sequence ID" value="NC_013947.1"/>
</dbReference>
<reference evidence="2 3" key="1">
    <citation type="journal article" date="2009" name="Stand. Genomic Sci.">
        <title>Complete genome sequence of Stackebrandtia nassauensis type strain (LLR-40K-21).</title>
        <authorList>
            <person name="Munk C."/>
            <person name="Lapidus A."/>
            <person name="Copeland A."/>
            <person name="Jando M."/>
            <person name="Mayilraj S."/>
            <person name="Glavina Del Rio T."/>
            <person name="Nolan M."/>
            <person name="Chen F."/>
            <person name="Lucas S."/>
            <person name="Tice H."/>
            <person name="Cheng J.F."/>
            <person name="Han C."/>
            <person name="Detter J.C."/>
            <person name="Bruce D."/>
            <person name="Goodwin L."/>
            <person name="Chain P."/>
            <person name="Pitluck S."/>
            <person name="Goker M."/>
            <person name="Ovchinikova G."/>
            <person name="Pati A."/>
            <person name="Ivanova N."/>
            <person name="Mavromatis K."/>
            <person name="Chen A."/>
            <person name="Palaniappan K."/>
            <person name="Land M."/>
            <person name="Hauser L."/>
            <person name="Chang Y.J."/>
            <person name="Jeffries C.D."/>
            <person name="Bristow J."/>
            <person name="Eisen J.A."/>
            <person name="Markowitz V."/>
            <person name="Hugenholtz P."/>
            <person name="Kyrpides N.C."/>
            <person name="Klenk H.P."/>
        </authorList>
    </citation>
    <scope>NUCLEOTIDE SEQUENCE [LARGE SCALE GENOMIC DNA]</scope>
    <source>
        <strain evidence="3">DSM 44728 / CIP 108903 / NRRL B-16338 / NBRC 102104 / LLR-40K-21</strain>
    </source>
</reference>
<dbReference type="Pfam" id="PF12840">
    <property type="entry name" value="HTH_20"/>
    <property type="match status" value="1"/>
</dbReference>
<organism evidence="2 3">
    <name type="scientific">Stackebrandtia nassauensis (strain DSM 44728 / CIP 108903 / NRRL B-16338 / NBRC 102104 / LLR-40K-21)</name>
    <dbReference type="NCBI Taxonomy" id="446470"/>
    <lineage>
        <taxon>Bacteria</taxon>
        <taxon>Bacillati</taxon>
        <taxon>Actinomycetota</taxon>
        <taxon>Actinomycetes</taxon>
        <taxon>Glycomycetales</taxon>
        <taxon>Glycomycetaceae</taxon>
        <taxon>Stackebrandtia</taxon>
    </lineage>
</organism>
<evidence type="ECO:0000313" key="2">
    <source>
        <dbReference type="EMBL" id="ADD44565.1"/>
    </source>
</evidence>
<dbReference type="SUPFAM" id="SSF46785">
    <property type="entry name" value="Winged helix' DNA-binding domain"/>
    <property type="match status" value="1"/>
</dbReference>
<gene>
    <name evidence="2" type="ordered locus">Snas_4924</name>
</gene>
<dbReference type="AlphaFoldDB" id="D3Q9L9"/>
<dbReference type="Gene3D" id="1.10.10.10">
    <property type="entry name" value="Winged helix-like DNA-binding domain superfamily/Winged helix DNA-binding domain"/>
    <property type="match status" value="1"/>
</dbReference>
<dbReference type="SMART" id="SM00418">
    <property type="entry name" value="HTH_ARSR"/>
    <property type="match status" value="1"/>
</dbReference>
<proteinExistence type="predicted"/>
<dbReference type="CDD" id="cd00090">
    <property type="entry name" value="HTH_ARSR"/>
    <property type="match status" value="1"/>
</dbReference>
<dbReference type="KEGG" id="sna:Snas_4924"/>
<evidence type="ECO:0000313" key="3">
    <source>
        <dbReference type="Proteomes" id="UP000000844"/>
    </source>
</evidence>
<dbReference type="EMBL" id="CP001778">
    <property type="protein sequence ID" value="ADD44565.1"/>
    <property type="molecule type" value="Genomic_DNA"/>
</dbReference>
<name>D3Q9L9_STANL</name>
<dbReference type="eggNOG" id="COG0640">
    <property type="taxonomic scope" value="Bacteria"/>
</dbReference>
<dbReference type="GO" id="GO:0003700">
    <property type="term" value="F:DNA-binding transcription factor activity"/>
    <property type="evidence" value="ECO:0007669"/>
    <property type="project" value="InterPro"/>
</dbReference>
<sequence length="193" mass="22275">MSEVRRITDPETLKALAHPMRQKLQRLLLQLGPATVGTLAEKVDGDPGQVSYHLRKLAEAGFIEEAPELVRDFRQRWWRAVLEPHSWSSSDFESPAGRVLVKTLNAQWVVEQFQAVRESRKSTAKEQFGEEWQGASTSSQSFLRLTAAETIEMVAEFQALCKRWSRYSEEHRDDGTPGRENVRFFYHTFPERP</sequence>
<dbReference type="InterPro" id="IPR011991">
    <property type="entry name" value="ArsR-like_HTH"/>
</dbReference>
<dbReference type="InterPro" id="IPR036388">
    <property type="entry name" value="WH-like_DNA-bd_sf"/>
</dbReference>
<protein>
    <submittedName>
        <fullName evidence="2">Transcriptional regulator, ArsR family</fullName>
    </submittedName>
</protein>
<keyword evidence="3" id="KW-1185">Reference proteome</keyword>
<accession>D3Q9L9</accession>
<dbReference type="HOGENOM" id="CLU_087580_2_1_11"/>
<dbReference type="Proteomes" id="UP000000844">
    <property type="component" value="Chromosome"/>
</dbReference>